<dbReference type="AlphaFoldDB" id="A0A9W6GRY4"/>
<gene>
    <name evidence="1" type="ORF">LMG27198_09840</name>
</gene>
<reference evidence="1" key="1">
    <citation type="journal article" date="2023" name="Int. J. Syst. Evol. Microbiol.">
        <title>Methylocystis iwaonis sp. nov., a type II methane-oxidizing bacterium from surface soil of a rice paddy field in Japan, and emended description of the genus Methylocystis (ex Whittenbury et al. 1970) Bowman et al. 1993.</title>
        <authorList>
            <person name="Kaise H."/>
            <person name="Sawadogo J.B."/>
            <person name="Alam M.S."/>
            <person name="Ueno C."/>
            <person name="Dianou D."/>
            <person name="Shinjo R."/>
            <person name="Asakawa S."/>
        </authorList>
    </citation>
    <scope>NUCLEOTIDE SEQUENCE</scope>
    <source>
        <strain evidence="1">LMG27198</strain>
    </source>
</reference>
<dbReference type="RefSeq" id="WP_281800936.1">
    <property type="nucleotide sequence ID" value="NZ_BSEC01000001.1"/>
</dbReference>
<dbReference type="EMBL" id="BSEC01000001">
    <property type="protein sequence ID" value="GLI91992.1"/>
    <property type="molecule type" value="Genomic_DNA"/>
</dbReference>
<keyword evidence="2" id="KW-1185">Reference proteome</keyword>
<name>A0A9W6GRY4_9HYPH</name>
<organism evidence="1 2">
    <name type="scientific">Methylocystis echinoides</name>
    <dbReference type="NCBI Taxonomy" id="29468"/>
    <lineage>
        <taxon>Bacteria</taxon>
        <taxon>Pseudomonadati</taxon>
        <taxon>Pseudomonadota</taxon>
        <taxon>Alphaproteobacteria</taxon>
        <taxon>Hyphomicrobiales</taxon>
        <taxon>Methylocystaceae</taxon>
        <taxon>Methylocystis</taxon>
    </lineage>
</organism>
<comment type="caution">
    <text evidence="1">The sequence shown here is derived from an EMBL/GenBank/DDBJ whole genome shotgun (WGS) entry which is preliminary data.</text>
</comment>
<sequence>MINFLRAATSDRSGADAMDAAPDALARCIDRLRDIIESETRILKQGGHVDFDALNQRKTHALLEFLQVSRTAPPQSATQIGDRVQSLQKLLSENALLLERRLQAAQEITNLIVHHIRESESDGTYSIRSPGVTPK</sequence>
<evidence type="ECO:0000313" key="2">
    <source>
        <dbReference type="Proteomes" id="UP001144323"/>
    </source>
</evidence>
<accession>A0A9W6GRY4</accession>
<evidence type="ECO:0000313" key="1">
    <source>
        <dbReference type="EMBL" id="GLI91992.1"/>
    </source>
</evidence>
<proteinExistence type="predicted"/>
<evidence type="ECO:0008006" key="3">
    <source>
        <dbReference type="Google" id="ProtNLM"/>
    </source>
</evidence>
<protein>
    <recommendedName>
        <fullName evidence="3">Flagellar protein FlgN</fullName>
    </recommendedName>
</protein>
<dbReference type="Proteomes" id="UP001144323">
    <property type="component" value="Unassembled WGS sequence"/>
</dbReference>